<dbReference type="UniPathway" id="UPA00241">
    <property type="reaction ID" value="UER00352"/>
</dbReference>
<keyword evidence="13 16" id="KW-0173">Coenzyme A biosynthesis</keyword>
<keyword evidence="10 16" id="KW-0418">Kinase</keyword>
<evidence type="ECO:0000256" key="10">
    <source>
        <dbReference type="ARBA" id="ARBA00022777"/>
    </source>
</evidence>
<evidence type="ECO:0000256" key="2">
    <source>
        <dbReference type="ARBA" id="ARBA00001958"/>
    </source>
</evidence>
<feature type="binding site" evidence="16">
    <location>
        <begin position="6"/>
        <end position="13"/>
    </location>
    <ligand>
        <name>ATP</name>
        <dbReference type="ChEBI" id="CHEBI:30616"/>
    </ligand>
</feature>
<dbReference type="SUPFAM" id="SSF53067">
    <property type="entry name" value="Actin-like ATPase domain"/>
    <property type="match status" value="2"/>
</dbReference>
<dbReference type="HAMAP" id="MF_01274">
    <property type="entry name" value="Pantothen_kinase_3"/>
    <property type="match status" value="1"/>
</dbReference>
<protein>
    <recommendedName>
        <fullName evidence="15 16">Type III pantothenate kinase</fullName>
        <ecNumber evidence="6 16">2.7.1.33</ecNumber>
    </recommendedName>
    <alternativeName>
        <fullName evidence="16">PanK-III</fullName>
    </alternativeName>
    <alternativeName>
        <fullName evidence="16">Pantothenic acid kinase</fullName>
    </alternativeName>
</protein>
<dbReference type="NCBIfam" id="TIGR00671">
    <property type="entry name" value="baf"/>
    <property type="match status" value="1"/>
</dbReference>
<evidence type="ECO:0000256" key="8">
    <source>
        <dbReference type="ARBA" id="ARBA00022679"/>
    </source>
</evidence>
<comment type="similarity">
    <text evidence="14 16">Belongs to the type III pantothenate kinase family.</text>
</comment>
<evidence type="ECO:0000256" key="14">
    <source>
        <dbReference type="ARBA" id="ARBA00038036"/>
    </source>
</evidence>
<proteinExistence type="inferred from homology"/>
<comment type="cofactor">
    <cofactor evidence="2">
        <name>K(+)</name>
        <dbReference type="ChEBI" id="CHEBI:29103"/>
    </cofactor>
</comment>
<feature type="active site" description="Proton acceptor" evidence="16">
    <location>
        <position position="109"/>
    </location>
</feature>
<keyword evidence="16" id="KW-0479">Metal-binding</keyword>
<dbReference type="RefSeq" id="WP_073343118.1">
    <property type="nucleotide sequence ID" value="NZ_FQVH01000012.1"/>
</dbReference>
<dbReference type="CDD" id="cd24015">
    <property type="entry name" value="ASKHA_NBD_PanK-III"/>
    <property type="match status" value="1"/>
</dbReference>
<dbReference type="Gene3D" id="3.30.420.40">
    <property type="match status" value="2"/>
</dbReference>
<feature type="binding site" evidence="16">
    <location>
        <position position="184"/>
    </location>
    <ligand>
        <name>substrate</name>
    </ligand>
</feature>
<evidence type="ECO:0000256" key="9">
    <source>
        <dbReference type="ARBA" id="ARBA00022741"/>
    </source>
</evidence>
<dbReference type="NCBIfam" id="NF009848">
    <property type="entry name" value="PRK13318.1-6"/>
    <property type="match status" value="1"/>
</dbReference>
<dbReference type="PANTHER" id="PTHR34265:SF1">
    <property type="entry name" value="TYPE III PANTOTHENATE KINASE"/>
    <property type="match status" value="1"/>
</dbReference>
<keyword evidence="12 16" id="KW-0630">Potassium</keyword>
<dbReference type="NCBIfam" id="NF009855">
    <property type="entry name" value="PRK13321.1"/>
    <property type="match status" value="1"/>
</dbReference>
<keyword evidence="9 16" id="KW-0547">Nucleotide-binding</keyword>
<feature type="binding site" evidence="16">
    <location>
        <position position="129"/>
    </location>
    <ligand>
        <name>K(+)</name>
        <dbReference type="ChEBI" id="CHEBI:29103"/>
    </ligand>
</feature>
<reference evidence="17 18" key="1">
    <citation type="submission" date="2016-11" db="EMBL/GenBank/DDBJ databases">
        <authorList>
            <person name="Jaros S."/>
            <person name="Januszkiewicz K."/>
            <person name="Wedrychowicz H."/>
        </authorList>
    </citation>
    <scope>NUCLEOTIDE SEQUENCE [LARGE SCALE GENOMIC DNA]</scope>
    <source>
        <strain evidence="17 18">DSM 17918</strain>
    </source>
</reference>
<keyword evidence="18" id="KW-1185">Reference proteome</keyword>
<evidence type="ECO:0000256" key="5">
    <source>
        <dbReference type="ARBA" id="ARBA00011738"/>
    </source>
</evidence>
<dbReference type="InterPro" id="IPR043129">
    <property type="entry name" value="ATPase_NBD"/>
</dbReference>
<dbReference type="EMBL" id="FQVH01000012">
    <property type="protein sequence ID" value="SHF12788.1"/>
    <property type="molecule type" value="Genomic_DNA"/>
</dbReference>
<evidence type="ECO:0000313" key="18">
    <source>
        <dbReference type="Proteomes" id="UP000184088"/>
    </source>
</evidence>
<dbReference type="InterPro" id="IPR004619">
    <property type="entry name" value="Type_III_PanK"/>
</dbReference>
<comment type="function">
    <text evidence="16">Catalyzes the phosphorylation of pantothenate (Pan), the first step in CoA biosynthesis.</text>
</comment>
<evidence type="ECO:0000313" key="17">
    <source>
        <dbReference type="EMBL" id="SHF12788.1"/>
    </source>
</evidence>
<evidence type="ECO:0000256" key="1">
    <source>
        <dbReference type="ARBA" id="ARBA00001206"/>
    </source>
</evidence>
<comment type="cofactor">
    <cofactor evidence="16">
        <name>NH4(+)</name>
        <dbReference type="ChEBI" id="CHEBI:28938"/>
    </cofactor>
    <cofactor evidence="16">
        <name>K(+)</name>
        <dbReference type="ChEBI" id="CHEBI:29103"/>
    </cofactor>
    <text evidence="16">A monovalent cation. Ammonium or potassium.</text>
</comment>
<evidence type="ECO:0000256" key="3">
    <source>
        <dbReference type="ARBA" id="ARBA00004496"/>
    </source>
</evidence>
<dbReference type="GO" id="GO:0005737">
    <property type="term" value="C:cytoplasm"/>
    <property type="evidence" value="ECO:0007669"/>
    <property type="project" value="UniProtKB-SubCell"/>
</dbReference>
<dbReference type="AlphaFoldDB" id="A0A1M4Z4B0"/>
<feature type="binding site" evidence="16">
    <location>
        <position position="100"/>
    </location>
    <ligand>
        <name>substrate</name>
    </ligand>
</feature>
<dbReference type="Proteomes" id="UP000184088">
    <property type="component" value="Unassembled WGS sequence"/>
</dbReference>
<keyword evidence="11 16" id="KW-0067">ATP-binding</keyword>
<comment type="pathway">
    <text evidence="4 16">Cofactor biosynthesis; coenzyme A biosynthesis; CoA from (R)-pantothenate: step 1/5.</text>
</comment>
<comment type="subunit">
    <text evidence="5 16">Homodimer.</text>
</comment>
<comment type="subcellular location">
    <subcellularLocation>
        <location evidence="3 16">Cytoplasm</location>
    </subcellularLocation>
</comment>
<dbReference type="PANTHER" id="PTHR34265">
    <property type="entry name" value="TYPE III PANTOTHENATE KINASE"/>
    <property type="match status" value="1"/>
</dbReference>
<organism evidence="17 18">
    <name type="scientific">Caldanaerobius fijiensis DSM 17918</name>
    <dbReference type="NCBI Taxonomy" id="1121256"/>
    <lineage>
        <taxon>Bacteria</taxon>
        <taxon>Bacillati</taxon>
        <taxon>Bacillota</taxon>
        <taxon>Clostridia</taxon>
        <taxon>Thermoanaerobacterales</taxon>
        <taxon>Thermoanaerobacteraceae</taxon>
        <taxon>Caldanaerobius</taxon>
    </lineage>
</organism>
<evidence type="ECO:0000256" key="12">
    <source>
        <dbReference type="ARBA" id="ARBA00022958"/>
    </source>
</evidence>
<dbReference type="EC" id="2.7.1.33" evidence="6 16"/>
<dbReference type="STRING" id="1121256.SAMN02746089_01347"/>
<accession>A0A1M4Z4B0</accession>
<sequence length="256" mass="27798">MLLAFDIGNTNIVFGVYDGKKLLQSWRISTDRGKTSDEFGILIKSLFADKGLSVNDVDAVIISSVVPPIMHTFEAAIIKYIHKTPMIVGPGIKTGLNIKYYNPREVGADRIVNAVAAYELYGGPVIIVDFGTATTFCAVTERCEYLGGAIAPGILISAEALFQRAAKLPRVELVKPDHVIGKSTVEAMQAGLVYGYVGLVDSIVERMKRELDGSKEPFVVATGGLARMVAEESKTINEVNSLLTLEGLRLIYERNT</sequence>
<evidence type="ECO:0000256" key="4">
    <source>
        <dbReference type="ARBA" id="ARBA00005225"/>
    </source>
</evidence>
<evidence type="ECO:0000256" key="15">
    <source>
        <dbReference type="ARBA" id="ARBA00040883"/>
    </source>
</evidence>
<feature type="binding site" evidence="16">
    <location>
        <position position="132"/>
    </location>
    <ligand>
        <name>ATP</name>
        <dbReference type="ChEBI" id="CHEBI:30616"/>
    </ligand>
</feature>
<dbReference type="GO" id="GO:0015937">
    <property type="term" value="P:coenzyme A biosynthetic process"/>
    <property type="evidence" value="ECO:0007669"/>
    <property type="project" value="UniProtKB-UniRule"/>
</dbReference>
<dbReference type="NCBIfam" id="NF009847">
    <property type="entry name" value="PRK13318.1-5"/>
    <property type="match status" value="1"/>
</dbReference>
<dbReference type="GO" id="GO:0004594">
    <property type="term" value="F:pantothenate kinase activity"/>
    <property type="evidence" value="ECO:0007669"/>
    <property type="project" value="UniProtKB-UniRule"/>
</dbReference>
<evidence type="ECO:0000256" key="6">
    <source>
        <dbReference type="ARBA" id="ARBA00012102"/>
    </source>
</evidence>
<name>A0A1M4Z4B0_9THEO</name>
<dbReference type="GO" id="GO:0046872">
    <property type="term" value="F:metal ion binding"/>
    <property type="evidence" value="ECO:0007669"/>
    <property type="project" value="UniProtKB-KW"/>
</dbReference>
<dbReference type="GO" id="GO:0005524">
    <property type="term" value="F:ATP binding"/>
    <property type="evidence" value="ECO:0007669"/>
    <property type="project" value="UniProtKB-UniRule"/>
</dbReference>
<evidence type="ECO:0000256" key="13">
    <source>
        <dbReference type="ARBA" id="ARBA00022993"/>
    </source>
</evidence>
<evidence type="ECO:0000256" key="11">
    <source>
        <dbReference type="ARBA" id="ARBA00022840"/>
    </source>
</evidence>
<dbReference type="Pfam" id="PF03309">
    <property type="entry name" value="Pan_kinase"/>
    <property type="match status" value="1"/>
</dbReference>
<feature type="binding site" evidence="16">
    <location>
        <begin position="107"/>
        <end position="110"/>
    </location>
    <ligand>
        <name>substrate</name>
    </ligand>
</feature>
<comment type="catalytic activity">
    <reaction evidence="1 16">
        <text>(R)-pantothenate + ATP = (R)-4'-phosphopantothenate + ADP + H(+)</text>
        <dbReference type="Rhea" id="RHEA:16373"/>
        <dbReference type="ChEBI" id="CHEBI:10986"/>
        <dbReference type="ChEBI" id="CHEBI:15378"/>
        <dbReference type="ChEBI" id="CHEBI:29032"/>
        <dbReference type="ChEBI" id="CHEBI:30616"/>
        <dbReference type="ChEBI" id="CHEBI:456216"/>
        <dbReference type="EC" id="2.7.1.33"/>
    </reaction>
</comment>
<keyword evidence="8 16" id="KW-0808">Transferase</keyword>
<evidence type="ECO:0000256" key="7">
    <source>
        <dbReference type="ARBA" id="ARBA00022490"/>
    </source>
</evidence>
<evidence type="ECO:0000256" key="16">
    <source>
        <dbReference type="HAMAP-Rule" id="MF_01274"/>
    </source>
</evidence>
<gene>
    <name evidence="16" type="primary">coaX</name>
    <name evidence="17" type="ORF">SAMN02746089_01347</name>
</gene>
<dbReference type="OrthoDB" id="9804707at2"/>
<keyword evidence="7 16" id="KW-0963">Cytoplasm</keyword>